<feature type="compositionally biased region" description="Acidic residues" evidence="1">
    <location>
        <begin position="94"/>
        <end position="107"/>
    </location>
</feature>
<dbReference type="STRING" id="559515.M4C6B0"/>
<sequence>MTLEHAAPDALTRLKVKDLQRELKKRGLDASGLKAVLLQRLKEHMQQDEVLKPQEKEEKEHEKMKKEKEGKEKNGEMKVVDEKVVEEDRQERDGMEEEDKENEDVEQEQIQQEIDEEGKTKALDCQGNENGDIGMEGSEEQQDETLEVESDGEGGKSAEKRVSKRDRGADDEQNNLSGMKKPKLDDDFETSSQQLKEEDRSKTTMPLEDTEADEKVTDGYDRGHSWCSGLIRDFRRHSCKSVVPLWKVASGWMRSRRTAS</sequence>
<dbReference type="HOGENOM" id="CLU_1071370_0_0_1"/>
<reference evidence="3" key="2">
    <citation type="submission" date="2015-06" db="UniProtKB">
        <authorList>
            <consortium name="EnsemblProtists"/>
        </authorList>
    </citation>
    <scope>IDENTIFICATION</scope>
    <source>
        <strain evidence="3">Emoy2</strain>
    </source>
</reference>
<dbReference type="Proteomes" id="UP000011713">
    <property type="component" value="Unassembled WGS sequence"/>
</dbReference>
<dbReference type="SUPFAM" id="SSF68906">
    <property type="entry name" value="SAP domain"/>
    <property type="match status" value="1"/>
</dbReference>
<dbReference type="VEuPathDB" id="FungiDB:HpaG814642"/>
<dbReference type="EMBL" id="JH598753">
    <property type="status" value="NOT_ANNOTATED_CDS"/>
    <property type="molecule type" value="Genomic_DNA"/>
</dbReference>
<evidence type="ECO:0000313" key="3">
    <source>
        <dbReference type="EnsemblProtists" id="HpaP814642"/>
    </source>
</evidence>
<dbReference type="InterPro" id="IPR003034">
    <property type="entry name" value="SAP_dom"/>
</dbReference>
<feature type="domain" description="SAP" evidence="2">
    <location>
        <begin position="11"/>
        <end position="45"/>
    </location>
</feature>
<dbReference type="InterPro" id="IPR036361">
    <property type="entry name" value="SAP_dom_sf"/>
</dbReference>
<dbReference type="PROSITE" id="PS50800">
    <property type="entry name" value="SAP"/>
    <property type="match status" value="1"/>
</dbReference>
<name>M4C6B0_HYAAE</name>
<organism evidence="3 4">
    <name type="scientific">Hyaloperonospora arabidopsidis (strain Emoy2)</name>
    <name type="common">Downy mildew agent</name>
    <name type="synonym">Peronospora arabidopsidis</name>
    <dbReference type="NCBI Taxonomy" id="559515"/>
    <lineage>
        <taxon>Eukaryota</taxon>
        <taxon>Sar</taxon>
        <taxon>Stramenopiles</taxon>
        <taxon>Oomycota</taxon>
        <taxon>Peronosporomycetes</taxon>
        <taxon>Peronosporales</taxon>
        <taxon>Peronosporaceae</taxon>
        <taxon>Hyaloperonospora</taxon>
    </lineage>
</organism>
<feature type="compositionally biased region" description="Acidic residues" evidence="1">
    <location>
        <begin position="137"/>
        <end position="152"/>
    </location>
</feature>
<evidence type="ECO:0000256" key="1">
    <source>
        <dbReference type="SAM" id="MobiDB-lite"/>
    </source>
</evidence>
<evidence type="ECO:0000259" key="2">
    <source>
        <dbReference type="PROSITE" id="PS50800"/>
    </source>
</evidence>
<feature type="compositionally biased region" description="Basic and acidic residues" evidence="1">
    <location>
        <begin position="43"/>
        <end position="93"/>
    </location>
</feature>
<feature type="compositionally biased region" description="Basic and acidic residues" evidence="1">
    <location>
        <begin position="213"/>
        <end position="222"/>
    </location>
</feature>
<dbReference type="EnsemblProtists" id="HpaT814642">
    <property type="protein sequence ID" value="HpaP814642"/>
    <property type="gene ID" value="HpaG814642"/>
</dbReference>
<dbReference type="SMART" id="SM00513">
    <property type="entry name" value="SAP"/>
    <property type="match status" value="1"/>
</dbReference>
<feature type="compositionally biased region" description="Basic and acidic residues" evidence="1">
    <location>
        <begin position="153"/>
        <end position="170"/>
    </location>
</feature>
<keyword evidence="4" id="KW-1185">Reference proteome</keyword>
<dbReference type="Pfam" id="PF02037">
    <property type="entry name" value="SAP"/>
    <property type="match status" value="1"/>
</dbReference>
<accession>M4C6B0</accession>
<protein>
    <recommendedName>
        <fullName evidence="2">SAP domain-containing protein</fullName>
    </recommendedName>
</protein>
<proteinExistence type="predicted"/>
<feature type="region of interest" description="Disordered" evidence="1">
    <location>
        <begin position="43"/>
        <end position="222"/>
    </location>
</feature>
<dbReference type="InParanoid" id="M4C6B0"/>
<evidence type="ECO:0000313" key="4">
    <source>
        <dbReference type="Proteomes" id="UP000011713"/>
    </source>
</evidence>
<dbReference type="Gene3D" id="1.10.720.30">
    <property type="entry name" value="SAP domain"/>
    <property type="match status" value="1"/>
</dbReference>
<dbReference type="AlphaFoldDB" id="M4C6B0"/>
<reference evidence="4" key="1">
    <citation type="journal article" date="2010" name="Science">
        <title>Signatures of adaptation to obligate biotrophy in the Hyaloperonospora arabidopsidis genome.</title>
        <authorList>
            <person name="Baxter L."/>
            <person name="Tripathy S."/>
            <person name="Ishaque N."/>
            <person name="Boot N."/>
            <person name="Cabral A."/>
            <person name="Kemen E."/>
            <person name="Thines M."/>
            <person name="Ah-Fong A."/>
            <person name="Anderson R."/>
            <person name="Badejoko W."/>
            <person name="Bittner-Eddy P."/>
            <person name="Boore J.L."/>
            <person name="Chibucos M.C."/>
            <person name="Coates M."/>
            <person name="Dehal P."/>
            <person name="Delehaunty K."/>
            <person name="Dong S."/>
            <person name="Downton P."/>
            <person name="Dumas B."/>
            <person name="Fabro G."/>
            <person name="Fronick C."/>
            <person name="Fuerstenberg S.I."/>
            <person name="Fulton L."/>
            <person name="Gaulin E."/>
            <person name="Govers F."/>
            <person name="Hughes L."/>
            <person name="Humphray S."/>
            <person name="Jiang R.H."/>
            <person name="Judelson H."/>
            <person name="Kamoun S."/>
            <person name="Kyung K."/>
            <person name="Meijer H."/>
            <person name="Minx P."/>
            <person name="Morris P."/>
            <person name="Nelson J."/>
            <person name="Phuntumart V."/>
            <person name="Qutob D."/>
            <person name="Rehmany A."/>
            <person name="Rougon-Cardoso A."/>
            <person name="Ryden P."/>
            <person name="Torto-Alalibo T."/>
            <person name="Studholme D."/>
            <person name="Wang Y."/>
            <person name="Win J."/>
            <person name="Wood J."/>
            <person name="Clifton S.W."/>
            <person name="Rogers J."/>
            <person name="Van den Ackerveken G."/>
            <person name="Jones J.D."/>
            <person name="McDowell J.M."/>
            <person name="Beynon J."/>
            <person name="Tyler B.M."/>
        </authorList>
    </citation>
    <scope>NUCLEOTIDE SEQUENCE [LARGE SCALE GENOMIC DNA]</scope>
    <source>
        <strain evidence="4">Emoy2</strain>
    </source>
</reference>